<evidence type="ECO:0000256" key="1">
    <source>
        <dbReference type="ARBA" id="ARBA00000966"/>
    </source>
</evidence>
<feature type="domain" description="Glycoside hydrolase family 9" evidence="10">
    <location>
        <begin position="31"/>
        <end position="483"/>
    </location>
</feature>
<dbReference type="PANTHER" id="PTHR22298">
    <property type="entry name" value="ENDO-1,4-BETA-GLUCANASE"/>
    <property type="match status" value="1"/>
</dbReference>
<keyword evidence="9" id="KW-0732">Signal</keyword>
<dbReference type="InterPro" id="IPR001701">
    <property type="entry name" value="Glyco_hydro_9"/>
</dbReference>
<sequence>MRRVEFCLCTAAIVAAVALQPEAVSAGGHDYADALRKSLLFFEGQRSGKLPDTQRVTWRGDSALHDGDQIGIDLVGGYYDAGDNVKYAFPMAFSTTLLAWGVVEFGGEMGRSLYRAREAVRWGSDFLLKATADPGKVHVQVGNPYADHDCWERPEDMDTDRTVYTVDSQGPGSEVSGETAAALAAGSMVFSGADPAYASQLIQRSMAVFDFADRNRGSYNDSLGRWVCPFYCDFNGYQDELLWAAAWIHRATGKVYYWDYLMGNIHLIDFPFMVGEFGWDSKHAGIHVLIFPEIVAGGSSNGDLLGRADEFVCTMLPESPTVQVRYSAGGLLFKAGGSNMQHATSLSFLLAVHARQLMRLNRAVRCGGEAVAPSRLVELAKSQVDYILGDNPLRMSYMVGYGDKYPQRIHHRGSSLPSALTHPGHIGCKEGTPYYLSASPNPNLLVGAIVGGPDMLDWYEDFRQNPAQSEPTTYINAPMVGLLAFLSVAPNR</sequence>
<evidence type="ECO:0000256" key="9">
    <source>
        <dbReference type="RuleBase" id="RU361166"/>
    </source>
</evidence>
<feature type="signal peptide" evidence="9">
    <location>
        <begin position="1"/>
        <end position="26"/>
    </location>
</feature>
<dbReference type="AlphaFoldDB" id="A0A7I8K5T9"/>
<keyword evidence="4 9" id="KW-0136">Cellulose degradation</keyword>
<comment type="catalytic activity">
    <reaction evidence="1 9">
        <text>Endohydrolysis of (1-&gt;4)-beta-D-glucosidic linkages in cellulose, lichenin and cereal beta-D-glucans.</text>
        <dbReference type="EC" id="3.2.1.4"/>
    </reaction>
</comment>
<evidence type="ECO:0000256" key="5">
    <source>
        <dbReference type="ARBA" id="ARBA00023277"/>
    </source>
</evidence>
<gene>
    <name evidence="11" type="ORF">SI8410_02002945</name>
</gene>
<dbReference type="EMBL" id="LR746265">
    <property type="protein sequence ID" value="CAA7391684.1"/>
    <property type="molecule type" value="Genomic_DNA"/>
</dbReference>
<keyword evidence="7 8" id="KW-0624">Polysaccharide degradation</keyword>
<evidence type="ECO:0000256" key="8">
    <source>
        <dbReference type="PROSITE-ProRule" id="PRU10059"/>
    </source>
</evidence>
<dbReference type="InterPro" id="IPR012341">
    <property type="entry name" value="6hp_glycosidase-like_sf"/>
</dbReference>
<evidence type="ECO:0000256" key="7">
    <source>
        <dbReference type="ARBA" id="ARBA00023326"/>
    </source>
</evidence>
<reference evidence="11" key="1">
    <citation type="submission" date="2020-02" db="EMBL/GenBank/DDBJ databases">
        <authorList>
            <person name="Scholz U."/>
            <person name="Mascher M."/>
            <person name="Fiebig A."/>
        </authorList>
    </citation>
    <scope>NUCLEOTIDE SEQUENCE</scope>
</reference>
<dbReference type="Proteomes" id="UP000663760">
    <property type="component" value="Chromosome 2"/>
</dbReference>
<proteinExistence type="inferred from homology"/>
<organism evidence="11 12">
    <name type="scientific">Spirodela intermedia</name>
    <name type="common">Intermediate duckweed</name>
    <dbReference type="NCBI Taxonomy" id="51605"/>
    <lineage>
        <taxon>Eukaryota</taxon>
        <taxon>Viridiplantae</taxon>
        <taxon>Streptophyta</taxon>
        <taxon>Embryophyta</taxon>
        <taxon>Tracheophyta</taxon>
        <taxon>Spermatophyta</taxon>
        <taxon>Magnoliopsida</taxon>
        <taxon>Liliopsida</taxon>
        <taxon>Araceae</taxon>
        <taxon>Lemnoideae</taxon>
        <taxon>Spirodela</taxon>
    </lineage>
</organism>
<protein>
    <recommendedName>
        <fullName evidence="9">Endoglucanase</fullName>
        <ecNumber evidence="9">3.2.1.4</ecNumber>
    </recommendedName>
</protein>
<evidence type="ECO:0000256" key="3">
    <source>
        <dbReference type="ARBA" id="ARBA00022801"/>
    </source>
</evidence>
<feature type="active site" evidence="8">
    <location>
        <position position="410"/>
    </location>
</feature>
<evidence type="ECO:0000256" key="4">
    <source>
        <dbReference type="ARBA" id="ARBA00023001"/>
    </source>
</evidence>
<dbReference type="GO" id="GO:0030245">
    <property type="term" value="P:cellulose catabolic process"/>
    <property type="evidence" value="ECO:0007669"/>
    <property type="project" value="UniProtKB-KW"/>
</dbReference>
<dbReference type="Pfam" id="PF00759">
    <property type="entry name" value="Glyco_hydro_9"/>
    <property type="match status" value="1"/>
</dbReference>
<comment type="similarity">
    <text evidence="2 8 9">Belongs to the glycosyl hydrolase 9 (cellulase E) family.</text>
</comment>
<keyword evidence="5 8" id="KW-0119">Carbohydrate metabolism</keyword>
<evidence type="ECO:0000256" key="6">
    <source>
        <dbReference type="ARBA" id="ARBA00023295"/>
    </source>
</evidence>
<evidence type="ECO:0000313" key="11">
    <source>
        <dbReference type="EMBL" id="CAA7391684.1"/>
    </source>
</evidence>
<evidence type="ECO:0000259" key="10">
    <source>
        <dbReference type="Pfam" id="PF00759"/>
    </source>
</evidence>
<dbReference type="SUPFAM" id="SSF48208">
    <property type="entry name" value="Six-hairpin glycosidases"/>
    <property type="match status" value="1"/>
</dbReference>
<accession>A0A7I8K5T9</accession>
<dbReference type="PROSITE" id="PS00592">
    <property type="entry name" value="GH9_2"/>
    <property type="match status" value="1"/>
</dbReference>
<dbReference type="InterPro" id="IPR008928">
    <property type="entry name" value="6-hairpin_glycosidase_sf"/>
</dbReference>
<dbReference type="InterPro" id="IPR018221">
    <property type="entry name" value="Glyco_hydro_9_His_AS"/>
</dbReference>
<feature type="chain" id="PRO_5029934196" description="Endoglucanase" evidence="9">
    <location>
        <begin position="27"/>
        <end position="492"/>
    </location>
</feature>
<name>A0A7I8K5T9_SPIIN</name>
<dbReference type="Gene3D" id="1.50.10.10">
    <property type="match status" value="1"/>
</dbReference>
<evidence type="ECO:0000256" key="2">
    <source>
        <dbReference type="ARBA" id="ARBA00007072"/>
    </source>
</evidence>
<dbReference type="EC" id="3.2.1.4" evidence="9"/>
<keyword evidence="6 8" id="KW-0326">Glycosidase</keyword>
<dbReference type="OrthoDB" id="10257085at2759"/>
<keyword evidence="3 8" id="KW-0378">Hydrolase</keyword>
<keyword evidence="12" id="KW-1185">Reference proteome</keyword>
<dbReference type="FunFam" id="1.50.10.10:FF:000020">
    <property type="entry name" value="Endoglucanase"/>
    <property type="match status" value="1"/>
</dbReference>
<evidence type="ECO:0000313" key="12">
    <source>
        <dbReference type="Proteomes" id="UP000663760"/>
    </source>
</evidence>
<dbReference type="GO" id="GO:0008810">
    <property type="term" value="F:cellulase activity"/>
    <property type="evidence" value="ECO:0007669"/>
    <property type="project" value="UniProtKB-EC"/>
</dbReference>